<gene>
    <name evidence="4" type="ORF">HYQ42_08125</name>
</gene>
<feature type="region of interest" description="Disordered" evidence="1">
    <location>
        <begin position="210"/>
        <end position="286"/>
    </location>
</feature>
<dbReference type="InterPro" id="IPR011438">
    <property type="entry name" value="DUF1541"/>
</dbReference>
<sequence>MVLSAVLLFGASSATSLNGVFAQDSVDEISESVGDTVDDAASDISDAVTGEESESTTEEPGEMTHDDEGRLPGNIKIEREPTYKVGDDVQINATHMPGMEGAQGTVVAAFDTTAYEISYTPTDDSEPVENHRWIVQEEIAEAADQEDVDAPFEVGAEVTVEAYHMPGMEGATATIDAVNETTVYLVDYIDTESGEEVINHKWVTEDELATLDSSEETAPATSESAPESSEDESGSEESSSDEESGSESESTPEESSDEESSSEEESSEESTPEESGSEESSSEGTE</sequence>
<dbReference type="Pfam" id="PF07563">
    <property type="entry name" value="DUF1541"/>
    <property type="match status" value="2"/>
</dbReference>
<feature type="domain" description="DUF1541" evidence="3">
    <location>
        <begin position="154"/>
        <end position="205"/>
    </location>
</feature>
<feature type="signal peptide" evidence="2">
    <location>
        <begin position="1"/>
        <end position="22"/>
    </location>
</feature>
<keyword evidence="2" id="KW-0732">Signal</keyword>
<evidence type="ECO:0000313" key="4">
    <source>
        <dbReference type="EMBL" id="MBG9978756.1"/>
    </source>
</evidence>
<feature type="compositionally biased region" description="Basic and acidic residues" evidence="1">
    <location>
        <begin position="62"/>
        <end position="73"/>
    </location>
</feature>
<name>A0ABS0LKD6_9LACT</name>
<dbReference type="Proteomes" id="UP000823401">
    <property type="component" value="Unassembled WGS sequence"/>
</dbReference>
<feature type="chain" id="PRO_5046151885" evidence="2">
    <location>
        <begin position="23"/>
        <end position="286"/>
    </location>
</feature>
<protein>
    <submittedName>
        <fullName evidence="4">YdhK family protein</fullName>
    </submittedName>
</protein>
<feature type="compositionally biased region" description="Acidic residues" evidence="1">
    <location>
        <begin position="228"/>
        <end position="286"/>
    </location>
</feature>
<accession>A0ABS0LKD6</accession>
<feature type="compositionally biased region" description="Low complexity" evidence="1">
    <location>
        <begin position="216"/>
        <end position="227"/>
    </location>
</feature>
<evidence type="ECO:0000256" key="2">
    <source>
        <dbReference type="SAM" id="SignalP"/>
    </source>
</evidence>
<evidence type="ECO:0000313" key="5">
    <source>
        <dbReference type="Proteomes" id="UP000823401"/>
    </source>
</evidence>
<evidence type="ECO:0000256" key="1">
    <source>
        <dbReference type="SAM" id="MobiDB-lite"/>
    </source>
</evidence>
<dbReference type="Gene3D" id="2.30.30.1210">
    <property type="entry name" value="Domain of unknown function DUF1541"/>
    <property type="match status" value="1"/>
</dbReference>
<proteinExistence type="predicted"/>
<reference evidence="4 5" key="1">
    <citation type="submission" date="2020-07" db="EMBL/GenBank/DDBJ databases">
        <title>Facklamia lactis sp. nov., isolated from raw milk.</title>
        <authorList>
            <person name="Doll E.V."/>
            <person name="Huptas C."/>
            <person name="Staib L."/>
            <person name="Wenning M."/>
            <person name="Scherer S."/>
        </authorList>
    </citation>
    <scope>NUCLEOTIDE SEQUENCE [LARGE SCALE GENOMIC DNA]</scope>
    <source>
        <strain evidence="4 5">DSM 104272</strain>
    </source>
</reference>
<feature type="domain" description="DUF1541" evidence="3">
    <location>
        <begin position="85"/>
        <end position="136"/>
    </location>
</feature>
<comment type="caution">
    <text evidence="4">The sequence shown here is derived from an EMBL/GenBank/DDBJ whole genome shotgun (WGS) entry which is preliminary data.</text>
</comment>
<dbReference type="EMBL" id="JACCEL010000019">
    <property type="protein sequence ID" value="MBG9978756.1"/>
    <property type="molecule type" value="Genomic_DNA"/>
</dbReference>
<evidence type="ECO:0000259" key="3">
    <source>
        <dbReference type="Pfam" id="PF07563"/>
    </source>
</evidence>
<keyword evidence="5" id="KW-1185">Reference proteome</keyword>
<feature type="compositionally biased region" description="Acidic residues" evidence="1">
    <location>
        <begin position="49"/>
        <end position="61"/>
    </location>
</feature>
<organism evidence="4 5">
    <name type="scientific">Ruoffia tabacinasalis</name>
    <dbReference type="NCBI Taxonomy" id="87458"/>
    <lineage>
        <taxon>Bacteria</taxon>
        <taxon>Bacillati</taxon>
        <taxon>Bacillota</taxon>
        <taxon>Bacilli</taxon>
        <taxon>Lactobacillales</taxon>
        <taxon>Aerococcaceae</taxon>
        <taxon>Ruoffia</taxon>
    </lineage>
</organism>
<feature type="region of interest" description="Disordered" evidence="1">
    <location>
        <begin position="43"/>
        <end position="73"/>
    </location>
</feature>